<accession>A0A8J2MZ51</accession>
<evidence type="ECO:0000256" key="1">
    <source>
        <dbReference type="SAM" id="MobiDB-lite"/>
    </source>
</evidence>
<organism evidence="2 3">
    <name type="scientific">Alternaria atra</name>
    <dbReference type="NCBI Taxonomy" id="119953"/>
    <lineage>
        <taxon>Eukaryota</taxon>
        <taxon>Fungi</taxon>
        <taxon>Dikarya</taxon>
        <taxon>Ascomycota</taxon>
        <taxon>Pezizomycotina</taxon>
        <taxon>Dothideomycetes</taxon>
        <taxon>Pleosporomycetidae</taxon>
        <taxon>Pleosporales</taxon>
        <taxon>Pleosporineae</taxon>
        <taxon>Pleosporaceae</taxon>
        <taxon>Alternaria</taxon>
        <taxon>Alternaria sect. Ulocladioides</taxon>
    </lineage>
</organism>
<dbReference type="GO" id="GO:0006139">
    <property type="term" value="P:nucleobase-containing compound metabolic process"/>
    <property type="evidence" value="ECO:0007669"/>
    <property type="project" value="UniProtKB-ARBA"/>
</dbReference>
<dbReference type="GeneID" id="67013925"/>
<dbReference type="Proteomes" id="UP000676310">
    <property type="component" value="Unassembled WGS sequence"/>
</dbReference>
<comment type="caution">
    <text evidence="2">The sequence shown here is derived from an EMBL/GenBank/DDBJ whole genome shotgun (WGS) entry which is preliminary data.</text>
</comment>
<protein>
    <recommendedName>
        <fullName evidence="4">CMP/dCMP-type deaminase domain-containing protein</fullName>
    </recommendedName>
</protein>
<dbReference type="Gene3D" id="3.40.140.10">
    <property type="entry name" value="Cytidine Deaminase, domain 2"/>
    <property type="match status" value="1"/>
</dbReference>
<dbReference type="InterPro" id="IPR016193">
    <property type="entry name" value="Cytidine_deaminase-like"/>
</dbReference>
<dbReference type="GO" id="GO:0003824">
    <property type="term" value="F:catalytic activity"/>
    <property type="evidence" value="ECO:0007669"/>
    <property type="project" value="InterPro"/>
</dbReference>
<sequence>MKTDNYLNLCLEQAAKSPLRYRHGAIIVRGGKVIGQGYNDHRSGFDGGALKTGRLPLRSKQGPAVADLKKNHRLKRDSGEPEDQLNKTFTPFESMGDGRKLANTPLSMHSEMMAIHSALSASSTLASRAVSFEKPCFKLSSSSKRELRLRREAVESYVKAVCEAALAQSTAGSCHTQSDVQEWRVECPSSGSNDAESGVSCQGEEREKSSSQLWQQTQQWATQMQWSTACA</sequence>
<dbReference type="RefSeq" id="XP_043166017.1">
    <property type="nucleotide sequence ID" value="XM_043310082.1"/>
</dbReference>
<dbReference type="OrthoDB" id="9972196at2759"/>
<proteinExistence type="predicted"/>
<dbReference type="EMBL" id="CAJRGZ010000015">
    <property type="protein sequence ID" value="CAG5149875.1"/>
    <property type="molecule type" value="Genomic_DNA"/>
</dbReference>
<evidence type="ECO:0000313" key="3">
    <source>
        <dbReference type="Proteomes" id="UP000676310"/>
    </source>
</evidence>
<evidence type="ECO:0008006" key="4">
    <source>
        <dbReference type="Google" id="ProtNLM"/>
    </source>
</evidence>
<keyword evidence="3" id="KW-1185">Reference proteome</keyword>
<feature type="region of interest" description="Disordered" evidence="1">
    <location>
        <begin position="187"/>
        <end position="215"/>
    </location>
</feature>
<gene>
    <name evidence="2" type="ORF">ALTATR162_LOCUS2476</name>
</gene>
<evidence type="ECO:0000313" key="2">
    <source>
        <dbReference type="EMBL" id="CAG5149875.1"/>
    </source>
</evidence>
<reference evidence="2" key="1">
    <citation type="submission" date="2021-05" db="EMBL/GenBank/DDBJ databases">
        <authorList>
            <person name="Stam R."/>
        </authorList>
    </citation>
    <scope>NUCLEOTIDE SEQUENCE</scope>
    <source>
        <strain evidence="2">CS162</strain>
    </source>
</reference>
<dbReference type="AlphaFoldDB" id="A0A8J2MZ51"/>
<name>A0A8J2MZ51_9PLEO</name>
<dbReference type="SUPFAM" id="SSF53927">
    <property type="entry name" value="Cytidine deaminase-like"/>
    <property type="match status" value="1"/>
</dbReference>